<comment type="caution">
    <text evidence="3">The sequence shown here is derived from an EMBL/GenBank/DDBJ whole genome shotgun (WGS) entry which is preliminary data.</text>
</comment>
<name>A0A9N8YTM7_9GLOM</name>
<evidence type="ECO:0000259" key="2">
    <source>
        <dbReference type="PROSITE" id="PS51898"/>
    </source>
</evidence>
<dbReference type="EMBL" id="CAJVPZ010000004">
    <property type="protein sequence ID" value="CAG8448362.1"/>
    <property type="molecule type" value="Genomic_DNA"/>
</dbReference>
<proteinExistence type="predicted"/>
<dbReference type="GO" id="GO:0006310">
    <property type="term" value="P:DNA recombination"/>
    <property type="evidence" value="ECO:0007669"/>
    <property type="project" value="UniProtKB-KW"/>
</dbReference>
<dbReference type="Gene3D" id="1.10.443.10">
    <property type="entry name" value="Intergrase catalytic core"/>
    <property type="match status" value="1"/>
</dbReference>
<dbReference type="OrthoDB" id="2378149at2759"/>
<dbReference type="Pfam" id="PF00589">
    <property type="entry name" value="Phage_integrase"/>
    <property type="match status" value="1"/>
</dbReference>
<organism evidence="3 4">
    <name type="scientific">Racocetra fulgida</name>
    <dbReference type="NCBI Taxonomy" id="60492"/>
    <lineage>
        <taxon>Eukaryota</taxon>
        <taxon>Fungi</taxon>
        <taxon>Fungi incertae sedis</taxon>
        <taxon>Mucoromycota</taxon>
        <taxon>Glomeromycotina</taxon>
        <taxon>Glomeromycetes</taxon>
        <taxon>Diversisporales</taxon>
        <taxon>Gigasporaceae</taxon>
        <taxon>Racocetra</taxon>
    </lineage>
</organism>
<feature type="domain" description="Tyr recombinase" evidence="2">
    <location>
        <begin position="1"/>
        <end position="184"/>
    </location>
</feature>
<dbReference type="GO" id="GO:0015074">
    <property type="term" value="P:DNA integration"/>
    <property type="evidence" value="ECO:0007669"/>
    <property type="project" value="InterPro"/>
</dbReference>
<dbReference type="InterPro" id="IPR013762">
    <property type="entry name" value="Integrase-like_cat_sf"/>
</dbReference>
<dbReference type="InterPro" id="IPR002104">
    <property type="entry name" value="Integrase_catalytic"/>
</dbReference>
<dbReference type="PROSITE" id="PS51898">
    <property type="entry name" value="TYR_RECOMBINASE"/>
    <property type="match status" value="1"/>
</dbReference>
<dbReference type="CDD" id="cd00397">
    <property type="entry name" value="DNA_BRE_C"/>
    <property type="match status" value="1"/>
</dbReference>
<gene>
    <name evidence="3" type="ORF">RFULGI_LOCUS85</name>
</gene>
<sequence length="185" mass="21518">MSDHKLTITETKYLRILARKHILLPTKFKKPLVTKERIKDSRFVETNKDPIGELHSKGRFVVGIGSIHEKGTRYTLKGRAIEFDLNLEHQQVEYKNLYLLRGKEPIKANRFTFFKFLQQIKKEMNLPINIELAPHTLRRCFATYQAISGMPLPVLQKVLGHNNLATTSYYIRAGDLDNLVKFRPV</sequence>
<dbReference type="SUPFAM" id="SSF56349">
    <property type="entry name" value="DNA breaking-rejoining enzymes"/>
    <property type="match status" value="1"/>
</dbReference>
<evidence type="ECO:0000313" key="3">
    <source>
        <dbReference type="EMBL" id="CAG8448362.1"/>
    </source>
</evidence>
<evidence type="ECO:0000256" key="1">
    <source>
        <dbReference type="ARBA" id="ARBA00023172"/>
    </source>
</evidence>
<keyword evidence="1" id="KW-0233">DNA recombination</keyword>
<evidence type="ECO:0000313" key="4">
    <source>
        <dbReference type="Proteomes" id="UP000789396"/>
    </source>
</evidence>
<reference evidence="3" key="1">
    <citation type="submission" date="2021-06" db="EMBL/GenBank/DDBJ databases">
        <authorList>
            <person name="Kallberg Y."/>
            <person name="Tangrot J."/>
            <person name="Rosling A."/>
        </authorList>
    </citation>
    <scope>NUCLEOTIDE SEQUENCE</scope>
    <source>
        <strain evidence="3">IN212</strain>
    </source>
</reference>
<dbReference type="GO" id="GO:0003677">
    <property type="term" value="F:DNA binding"/>
    <property type="evidence" value="ECO:0007669"/>
    <property type="project" value="InterPro"/>
</dbReference>
<protein>
    <submittedName>
        <fullName evidence="3">19220_t:CDS:1</fullName>
    </submittedName>
</protein>
<keyword evidence="4" id="KW-1185">Reference proteome</keyword>
<accession>A0A9N8YTM7</accession>
<dbReference type="Proteomes" id="UP000789396">
    <property type="component" value="Unassembled WGS sequence"/>
</dbReference>
<dbReference type="InterPro" id="IPR011010">
    <property type="entry name" value="DNA_brk_join_enz"/>
</dbReference>
<dbReference type="AlphaFoldDB" id="A0A9N8YTM7"/>